<dbReference type="Proteomes" id="UP000680348">
    <property type="component" value="Unassembled WGS sequence"/>
</dbReference>
<accession>A0A942E1F5</accession>
<evidence type="ECO:0000313" key="2">
    <source>
        <dbReference type="Proteomes" id="UP000680348"/>
    </source>
</evidence>
<proteinExistence type="predicted"/>
<protein>
    <submittedName>
        <fullName evidence="1">DUF29 domain-containing protein</fullName>
    </submittedName>
</protein>
<dbReference type="Gene3D" id="1.20.1220.20">
    <property type="entry name" value="Uncharcterised protein PF01724"/>
    <property type="match status" value="1"/>
</dbReference>
<reference evidence="1" key="1">
    <citation type="submission" date="2021-04" db="EMBL/GenBank/DDBJ databases">
        <title>Pseudaminobacter soli sp. nov., isolated from paddy soil contaminated by heavy metals.</title>
        <authorList>
            <person name="Zhang K."/>
        </authorList>
    </citation>
    <scope>NUCLEOTIDE SEQUENCE</scope>
    <source>
        <strain evidence="1">19-2017</strain>
    </source>
</reference>
<dbReference type="Pfam" id="PF01724">
    <property type="entry name" value="DUF29"/>
    <property type="match status" value="1"/>
</dbReference>
<dbReference type="EMBL" id="JAGWCR010000012">
    <property type="protein sequence ID" value="MBS3651172.1"/>
    <property type="molecule type" value="Genomic_DNA"/>
</dbReference>
<gene>
    <name evidence="1" type="ORF">KEU06_21395</name>
</gene>
<comment type="caution">
    <text evidence="1">The sequence shown here is derived from an EMBL/GenBank/DDBJ whole genome shotgun (WGS) entry which is preliminary data.</text>
</comment>
<keyword evidence="2" id="KW-1185">Reference proteome</keyword>
<dbReference type="AlphaFoldDB" id="A0A942E1F5"/>
<sequence length="151" mass="17488">MNRHLLKRQLTSYGEDYAAWCAEQGALLREGRLADLDRENLAEEIESLGRSDRKEIRNRLEVLVRHLLKWQLQPHKRKAGWQLTILEQRRQISALTEESPSLKNVPTEVLSWSYDLARLKAAAETGLRKAVLPVECPFSIEQILDESFLPE</sequence>
<name>A0A942E1F5_9HYPH</name>
<dbReference type="PANTHER" id="PTHR34235:SF4">
    <property type="entry name" value="SLR0291 PROTEIN"/>
    <property type="match status" value="1"/>
</dbReference>
<dbReference type="PANTHER" id="PTHR34235">
    <property type="entry name" value="SLR1203 PROTEIN-RELATED"/>
    <property type="match status" value="1"/>
</dbReference>
<evidence type="ECO:0000313" key="1">
    <source>
        <dbReference type="EMBL" id="MBS3651172.1"/>
    </source>
</evidence>
<organism evidence="1 2">
    <name type="scientific">Pseudaminobacter soli</name>
    <name type="common">ex Zhang et al. 2022</name>
    <dbReference type="NCBI Taxonomy" id="2831468"/>
    <lineage>
        <taxon>Bacteria</taxon>
        <taxon>Pseudomonadati</taxon>
        <taxon>Pseudomonadota</taxon>
        <taxon>Alphaproteobacteria</taxon>
        <taxon>Hyphomicrobiales</taxon>
        <taxon>Phyllobacteriaceae</taxon>
        <taxon>Pseudaminobacter</taxon>
    </lineage>
</organism>
<dbReference type="InterPro" id="IPR002636">
    <property type="entry name" value="DUF29"/>
</dbReference>